<dbReference type="Proteomes" id="UP000515158">
    <property type="component" value="Unplaced"/>
</dbReference>
<keyword evidence="2" id="KW-1185">Reference proteome</keyword>
<dbReference type="GeneID" id="117646292"/>
<evidence type="ECO:0000256" key="1">
    <source>
        <dbReference type="SAM" id="SignalP"/>
    </source>
</evidence>
<feature type="signal peptide" evidence="1">
    <location>
        <begin position="1"/>
        <end position="24"/>
    </location>
</feature>
<organism evidence="3">
    <name type="scientific">Thrips palmi</name>
    <name type="common">Melon thrips</name>
    <dbReference type="NCBI Taxonomy" id="161013"/>
    <lineage>
        <taxon>Eukaryota</taxon>
        <taxon>Metazoa</taxon>
        <taxon>Ecdysozoa</taxon>
        <taxon>Arthropoda</taxon>
        <taxon>Hexapoda</taxon>
        <taxon>Insecta</taxon>
        <taxon>Pterygota</taxon>
        <taxon>Neoptera</taxon>
        <taxon>Paraneoptera</taxon>
        <taxon>Thysanoptera</taxon>
        <taxon>Terebrantia</taxon>
        <taxon>Thripoidea</taxon>
        <taxon>Thripidae</taxon>
        <taxon>Thrips</taxon>
    </lineage>
</organism>
<dbReference type="KEGG" id="tpal:117646292"/>
<feature type="chain" id="PRO_5027955995" evidence="1">
    <location>
        <begin position="25"/>
        <end position="106"/>
    </location>
</feature>
<accession>A0A6P8YSK7</accession>
<dbReference type="RefSeq" id="XP_034243043.1">
    <property type="nucleotide sequence ID" value="XM_034387152.1"/>
</dbReference>
<name>A0A6P8YSK7_THRPL</name>
<dbReference type="AlphaFoldDB" id="A0A6P8YSK7"/>
<dbReference type="InParanoid" id="A0A6P8YSK7"/>
<sequence>MTSQLLHLVLTATLLIAAPPPSMGEDDGDYSVAKLQGLDIRPLPPGQQHGLSLMNEGRFTIANDVWTLAVALDLGSFRTAVRKISANTDVMKQLSGNFTLLAQPSS</sequence>
<protein>
    <submittedName>
        <fullName evidence="3">Uncharacterized protein LOC117646292</fullName>
    </submittedName>
</protein>
<reference evidence="3" key="1">
    <citation type="submission" date="2025-08" db="UniProtKB">
        <authorList>
            <consortium name="RefSeq"/>
        </authorList>
    </citation>
    <scope>IDENTIFICATION</scope>
    <source>
        <tissue evidence="3">Total insect</tissue>
    </source>
</reference>
<proteinExistence type="predicted"/>
<keyword evidence="1" id="KW-0732">Signal</keyword>
<evidence type="ECO:0000313" key="2">
    <source>
        <dbReference type="Proteomes" id="UP000515158"/>
    </source>
</evidence>
<gene>
    <name evidence="3" type="primary">LOC117646292</name>
</gene>
<evidence type="ECO:0000313" key="3">
    <source>
        <dbReference type="RefSeq" id="XP_034243043.1"/>
    </source>
</evidence>